<dbReference type="Proteomes" id="UP000597613">
    <property type="component" value="Unassembled WGS sequence"/>
</dbReference>
<feature type="region of interest" description="Disordered" evidence="1">
    <location>
        <begin position="48"/>
        <end position="114"/>
    </location>
</feature>
<comment type="caution">
    <text evidence="3">The sequence shown here is derived from an EMBL/GenBank/DDBJ whole genome shotgun (WGS) entry which is preliminary data.</text>
</comment>
<feature type="transmembrane region" description="Helical" evidence="2">
    <location>
        <begin position="21"/>
        <end position="41"/>
    </location>
</feature>
<sequence>MRSAYHPSSSETRVSTRRRSAALVLTVIAHILIILLLLRLAPSAVVKPEERRDPVTFQIAPDQSTPTPAKRTPSPTKQKRASGGSPPRAAPRTESAQTPPAPAKSPPPLPIKMLGGMEMFDAADISKMPVHPEDQLAGGDGGSGTGKGQDSGSAYGPGEGPGGQRLYNAEWYREPTHAELAEFLPNGAPPGGWALIACKTIANYQVENCRSLGESPVGSGLSRAMRQSAWQFRIRPPRINGKPMIGAWVKIRIDFTQGGDKK</sequence>
<gene>
    <name evidence="3" type="ORF">H8S47_07750</name>
</gene>
<evidence type="ECO:0000256" key="2">
    <source>
        <dbReference type="SAM" id="Phobius"/>
    </source>
</evidence>
<feature type="region of interest" description="Disordered" evidence="1">
    <location>
        <begin position="130"/>
        <end position="166"/>
    </location>
</feature>
<protein>
    <recommendedName>
        <fullName evidence="5">Protein TonB</fullName>
    </recommendedName>
</protein>
<dbReference type="RefSeq" id="WP_187503325.1">
    <property type="nucleotide sequence ID" value="NZ_CP162536.1"/>
</dbReference>
<dbReference type="EMBL" id="JACONT010000012">
    <property type="protein sequence ID" value="MBC3941578.1"/>
    <property type="molecule type" value="Genomic_DNA"/>
</dbReference>
<evidence type="ECO:0000256" key="1">
    <source>
        <dbReference type="SAM" id="MobiDB-lite"/>
    </source>
</evidence>
<name>A0ABR7AMC2_9SPHN</name>
<keyword evidence="2" id="KW-1133">Transmembrane helix</keyword>
<proteinExistence type="predicted"/>
<evidence type="ECO:0000313" key="3">
    <source>
        <dbReference type="EMBL" id="MBC3941578.1"/>
    </source>
</evidence>
<keyword evidence="4" id="KW-1185">Reference proteome</keyword>
<keyword evidence="2" id="KW-0472">Membrane</keyword>
<keyword evidence="2" id="KW-0812">Transmembrane</keyword>
<evidence type="ECO:0000313" key="4">
    <source>
        <dbReference type="Proteomes" id="UP000597613"/>
    </source>
</evidence>
<evidence type="ECO:0008006" key="5">
    <source>
        <dbReference type="Google" id="ProtNLM"/>
    </source>
</evidence>
<feature type="compositionally biased region" description="Pro residues" evidence="1">
    <location>
        <begin position="99"/>
        <end position="110"/>
    </location>
</feature>
<reference evidence="3 4" key="1">
    <citation type="submission" date="2020-08" db="EMBL/GenBank/DDBJ databases">
        <title>Putative novel bacterial strains isolated from necrotic wheat leaf tissues caused by Xanthomonas translucens.</title>
        <authorList>
            <person name="Tambong J.T."/>
        </authorList>
    </citation>
    <scope>NUCLEOTIDE SEQUENCE [LARGE SCALE GENOMIC DNA]</scope>
    <source>
        <strain evidence="4">DOAB 1063</strain>
    </source>
</reference>
<organism evidence="3 4">
    <name type="scientific">Sphingomonas albertensis</name>
    <dbReference type="NCBI Taxonomy" id="2762591"/>
    <lineage>
        <taxon>Bacteria</taxon>
        <taxon>Pseudomonadati</taxon>
        <taxon>Pseudomonadota</taxon>
        <taxon>Alphaproteobacteria</taxon>
        <taxon>Sphingomonadales</taxon>
        <taxon>Sphingomonadaceae</taxon>
        <taxon>Sphingomonas</taxon>
    </lineage>
</organism>
<feature type="compositionally biased region" description="Gly residues" evidence="1">
    <location>
        <begin position="138"/>
        <end position="163"/>
    </location>
</feature>
<accession>A0ABR7AMC2</accession>